<sequence>MLPSWTDGLINTDELGPSLKANTTGVPAVGFAGLSEGHGISQTEGQAREERFHNLMQSRFETVLSERIHFFSKDKESETTSTPRPHVSLWLRTPLQLKEKGGKKAEGEQRETLEPLAFPCMHVVFTAETV</sequence>
<organism evidence="2 3">
    <name type="scientific">Liparis tanakae</name>
    <name type="common">Tanaka's snailfish</name>
    <dbReference type="NCBI Taxonomy" id="230148"/>
    <lineage>
        <taxon>Eukaryota</taxon>
        <taxon>Metazoa</taxon>
        <taxon>Chordata</taxon>
        <taxon>Craniata</taxon>
        <taxon>Vertebrata</taxon>
        <taxon>Euteleostomi</taxon>
        <taxon>Actinopterygii</taxon>
        <taxon>Neopterygii</taxon>
        <taxon>Teleostei</taxon>
        <taxon>Neoteleostei</taxon>
        <taxon>Acanthomorphata</taxon>
        <taxon>Eupercaria</taxon>
        <taxon>Perciformes</taxon>
        <taxon>Cottioidei</taxon>
        <taxon>Cottales</taxon>
        <taxon>Liparidae</taxon>
        <taxon>Liparis</taxon>
    </lineage>
</organism>
<dbReference type="EMBL" id="SRLO01001039">
    <property type="protein sequence ID" value="TNN42391.1"/>
    <property type="molecule type" value="Genomic_DNA"/>
</dbReference>
<name>A0A4Z2FMY6_9TELE</name>
<evidence type="ECO:0000313" key="3">
    <source>
        <dbReference type="Proteomes" id="UP000314294"/>
    </source>
</evidence>
<keyword evidence="3" id="KW-1185">Reference proteome</keyword>
<protein>
    <submittedName>
        <fullName evidence="2">Uncharacterized protein</fullName>
    </submittedName>
</protein>
<reference evidence="2 3" key="1">
    <citation type="submission" date="2019-03" db="EMBL/GenBank/DDBJ databases">
        <title>First draft genome of Liparis tanakae, snailfish: a comprehensive survey of snailfish specific genes.</title>
        <authorList>
            <person name="Kim W."/>
            <person name="Song I."/>
            <person name="Jeong J.-H."/>
            <person name="Kim D."/>
            <person name="Kim S."/>
            <person name="Ryu S."/>
            <person name="Song J.Y."/>
            <person name="Lee S.K."/>
        </authorList>
    </citation>
    <scope>NUCLEOTIDE SEQUENCE [LARGE SCALE GENOMIC DNA]</scope>
    <source>
        <tissue evidence="2">Muscle</tissue>
    </source>
</reference>
<dbReference type="AlphaFoldDB" id="A0A4Z2FMY6"/>
<gene>
    <name evidence="2" type="ORF">EYF80_047431</name>
</gene>
<evidence type="ECO:0000313" key="2">
    <source>
        <dbReference type="EMBL" id="TNN42391.1"/>
    </source>
</evidence>
<comment type="caution">
    <text evidence="2">The sequence shown here is derived from an EMBL/GenBank/DDBJ whole genome shotgun (WGS) entry which is preliminary data.</text>
</comment>
<accession>A0A4Z2FMY6</accession>
<proteinExistence type="predicted"/>
<dbReference type="Proteomes" id="UP000314294">
    <property type="component" value="Unassembled WGS sequence"/>
</dbReference>
<feature type="region of interest" description="Disordered" evidence="1">
    <location>
        <begin position="1"/>
        <end position="21"/>
    </location>
</feature>
<evidence type="ECO:0000256" key="1">
    <source>
        <dbReference type="SAM" id="MobiDB-lite"/>
    </source>
</evidence>